<dbReference type="Proteomes" id="UP000184387">
    <property type="component" value="Unassembled WGS sequence"/>
</dbReference>
<evidence type="ECO:0000313" key="1">
    <source>
        <dbReference type="EMBL" id="SHJ89938.1"/>
    </source>
</evidence>
<name>A0A1M6N2T5_9PROT</name>
<dbReference type="AlphaFoldDB" id="A0A1M6N2T5"/>
<dbReference type="RefSeq" id="WP_073137403.1">
    <property type="nucleotide sequence ID" value="NZ_FQZF01000024.1"/>
</dbReference>
<gene>
    <name evidence="1" type="ORF">SAMN02745194_03678</name>
</gene>
<protein>
    <submittedName>
        <fullName evidence="1">Uncharacterized protein</fullName>
    </submittedName>
</protein>
<sequence length="154" mass="16528">MSHLHDTHAPAPDLDVLAARSAEQRYRSLVERGVSKVQAWEEAVALFVGHHPNWPVPLAERAAARTVGPMILNRLAAAQGQPKQPAAKAPLDLLVDLATPETPESMRAAMRVEEMGSGAIAVFRGAWKMAGDVRPLMSRLTRGQMAARGSALPA</sequence>
<keyword evidence="2" id="KW-1185">Reference proteome</keyword>
<organism evidence="1 2">
    <name type="scientific">Muricoccus roseus</name>
    <dbReference type="NCBI Taxonomy" id="198092"/>
    <lineage>
        <taxon>Bacteria</taxon>
        <taxon>Pseudomonadati</taxon>
        <taxon>Pseudomonadota</taxon>
        <taxon>Alphaproteobacteria</taxon>
        <taxon>Acetobacterales</taxon>
        <taxon>Roseomonadaceae</taxon>
        <taxon>Muricoccus</taxon>
    </lineage>
</organism>
<accession>A0A1M6N2T5</accession>
<reference evidence="1 2" key="1">
    <citation type="submission" date="2016-11" db="EMBL/GenBank/DDBJ databases">
        <authorList>
            <person name="Jaros S."/>
            <person name="Januszkiewicz K."/>
            <person name="Wedrychowicz H."/>
        </authorList>
    </citation>
    <scope>NUCLEOTIDE SEQUENCE [LARGE SCALE GENOMIC DNA]</scope>
    <source>
        <strain evidence="1 2">DSM 14916</strain>
    </source>
</reference>
<evidence type="ECO:0000313" key="2">
    <source>
        <dbReference type="Proteomes" id="UP000184387"/>
    </source>
</evidence>
<dbReference type="EMBL" id="FQZF01000024">
    <property type="protein sequence ID" value="SHJ89938.1"/>
    <property type="molecule type" value="Genomic_DNA"/>
</dbReference>
<proteinExistence type="predicted"/>